<feature type="domain" description="DDH" evidence="1">
    <location>
        <begin position="20"/>
        <end position="158"/>
    </location>
</feature>
<dbReference type="EMBL" id="OW150024">
    <property type="protein sequence ID" value="CAH2030854.1"/>
    <property type="molecule type" value="Genomic_DNA"/>
</dbReference>
<gene>
    <name evidence="3" type="ORF">GEAMG1_1040</name>
</gene>
<proteinExistence type="predicted"/>
<dbReference type="PANTHER" id="PTHR47618:SF1">
    <property type="entry name" value="BIFUNCTIONAL OLIGORIBONUCLEASE AND PAP PHOSPHATASE NRNA"/>
    <property type="match status" value="1"/>
</dbReference>
<dbReference type="Proteomes" id="UP001295463">
    <property type="component" value="Chromosome"/>
</dbReference>
<dbReference type="InterPro" id="IPR003156">
    <property type="entry name" value="DHHA1_dom"/>
</dbReference>
<dbReference type="Pfam" id="PF02272">
    <property type="entry name" value="DHHA1"/>
    <property type="match status" value="1"/>
</dbReference>
<dbReference type="Pfam" id="PF01368">
    <property type="entry name" value="DHH"/>
    <property type="match status" value="1"/>
</dbReference>
<accession>A0ABM9D6J1</accession>
<organism evidence="3 4">
    <name type="scientific">Trichlorobacter ammonificans</name>
    <dbReference type="NCBI Taxonomy" id="2916410"/>
    <lineage>
        <taxon>Bacteria</taxon>
        <taxon>Pseudomonadati</taxon>
        <taxon>Thermodesulfobacteriota</taxon>
        <taxon>Desulfuromonadia</taxon>
        <taxon>Geobacterales</taxon>
        <taxon>Geobacteraceae</taxon>
        <taxon>Trichlorobacter</taxon>
    </lineage>
</organism>
<sequence length="322" mass="35099">MMTETIRNIVEAIRESRNALVVSHEGPDGDAVGSSLGLAAFLRAIGKEVVVHLADPVPELYRFLPGADLVTAVIPDRDFDLAFVLDVGEFRRAGQQFCSFGRIGRIINLDHHLTCEQFGFINLIDVEAAATANLVWRVAAAYGFSPDYATALCLYVGILTDTGSFRYSNANREAFTVAGELLEAGGFTAWDVSEKLYESQPRKRLELLVRALPTLEFIRNGQAASLTVTTEMYAATGADAELTDGFVNYPRSVQGVEVAIFFRQLDERRFKVGFRSKGAVNVATIARQFGGGGHHNAAGGIVEGTLDEVKRIVYGAVESIQW</sequence>
<keyword evidence="4" id="KW-1185">Reference proteome</keyword>
<keyword evidence="3" id="KW-0540">Nuclease</keyword>
<dbReference type="InterPro" id="IPR051319">
    <property type="entry name" value="Oligoribo/pAp-PDE_c-di-AMP_PDE"/>
</dbReference>
<evidence type="ECO:0000313" key="3">
    <source>
        <dbReference type="EMBL" id="CAH2030854.1"/>
    </source>
</evidence>
<dbReference type="PANTHER" id="PTHR47618">
    <property type="entry name" value="BIFUNCTIONAL OLIGORIBONUCLEASE AND PAP PHOSPHATASE NRNA"/>
    <property type="match status" value="1"/>
</dbReference>
<dbReference type="Gene3D" id="3.10.310.30">
    <property type="match status" value="1"/>
</dbReference>
<evidence type="ECO:0000313" key="4">
    <source>
        <dbReference type="Proteomes" id="UP001295463"/>
    </source>
</evidence>
<evidence type="ECO:0000259" key="2">
    <source>
        <dbReference type="Pfam" id="PF02272"/>
    </source>
</evidence>
<reference evidence="3 4" key="1">
    <citation type="submission" date="2022-03" db="EMBL/GenBank/DDBJ databases">
        <authorList>
            <person name="Koch H."/>
        </authorList>
    </citation>
    <scope>NUCLEOTIDE SEQUENCE [LARGE SCALE GENOMIC DNA]</scope>
    <source>
        <strain evidence="3 4">G1</strain>
    </source>
</reference>
<dbReference type="SUPFAM" id="SSF64182">
    <property type="entry name" value="DHH phosphoesterases"/>
    <property type="match status" value="1"/>
</dbReference>
<dbReference type="InterPro" id="IPR038763">
    <property type="entry name" value="DHH_sf"/>
</dbReference>
<keyword evidence="3" id="KW-0269">Exonuclease</keyword>
<protein>
    <submittedName>
        <fullName evidence="3">Phopsphoesterase or exonuclease</fullName>
    </submittedName>
</protein>
<dbReference type="InterPro" id="IPR001667">
    <property type="entry name" value="DDH_dom"/>
</dbReference>
<dbReference type="GO" id="GO:0004527">
    <property type="term" value="F:exonuclease activity"/>
    <property type="evidence" value="ECO:0007669"/>
    <property type="project" value="UniProtKB-KW"/>
</dbReference>
<feature type="domain" description="DHHA1" evidence="2">
    <location>
        <begin position="236"/>
        <end position="309"/>
    </location>
</feature>
<evidence type="ECO:0000259" key="1">
    <source>
        <dbReference type="Pfam" id="PF01368"/>
    </source>
</evidence>
<name>A0ABM9D6J1_9BACT</name>
<dbReference type="Gene3D" id="3.90.1640.10">
    <property type="entry name" value="inorganic pyrophosphatase (n-terminal core)"/>
    <property type="match status" value="1"/>
</dbReference>
<keyword evidence="3" id="KW-0378">Hydrolase</keyword>